<accession>A0AAV8VRS6</accession>
<organism evidence="1 2">
    <name type="scientific">Exocentrus adspersus</name>
    <dbReference type="NCBI Taxonomy" id="1586481"/>
    <lineage>
        <taxon>Eukaryota</taxon>
        <taxon>Metazoa</taxon>
        <taxon>Ecdysozoa</taxon>
        <taxon>Arthropoda</taxon>
        <taxon>Hexapoda</taxon>
        <taxon>Insecta</taxon>
        <taxon>Pterygota</taxon>
        <taxon>Neoptera</taxon>
        <taxon>Endopterygota</taxon>
        <taxon>Coleoptera</taxon>
        <taxon>Polyphaga</taxon>
        <taxon>Cucujiformia</taxon>
        <taxon>Chrysomeloidea</taxon>
        <taxon>Cerambycidae</taxon>
        <taxon>Lamiinae</taxon>
        <taxon>Acanthocinini</taxon>
        <taxon>Exocentrus</taxon>
    </lineage>
</organism>
<evidence type="ECO:0000313" key="2">
    <source>
        <dbReference type="Proteomes" id="UP001159042"/>
    </source>
</evidence>
<dbReference type="EMBL" id="JANEYG010000040">
    <property type="protein sequence ID" value="KAJ8916709.1"/>
    <property type="molecule type" value="Genomic_DNA"/>
</dbReference>
<reference evidence="1 2" key="1">
    <citation type="journal article" date="2023" name="Insect Mol. Biol.">
        <title>Genome sequencing provides insights into the evolution of gene families encoding plant cell wall-degrading enzymes in longhorned beetles.</title>
        <authorList>
            <person name="Shin N.R."/>
            <person name="Okamura Y."/>
            <person name="Kirsch R."/>
            <person name="Pauchet Y."/>
        </authorList>
    </citation>
    <scope>NUCLEOTIDE SEQUENCE [LARGE SCALE GENOMIC DNA]</scope>
    <source>
        <strain evidence="1">EAD_L_NR</strain>
    </source>
</reference>
<dbReference type="AlphaFoldDB" id="A0AAV8VRS6"/>
<comment type="caution">
    <text evidence="1">The sequence shown here is derived from an EMBL/GenBank/DDBJ whole genome shotgun (WGS) entry which is preliminary data.</text>
</comment>
<evidence type="ECO:0000313" key="1">
    <source>
        <dbReference type="EMBL" id="KAJ8916709.1"/>
    </source>
</evidence>
<protein>
    <submittedName>
        <fullName evidence="1">Uncharacterized protein</fullName>
    </submittedName>
</protein>
<gene>
    <name evidence="1" type="ORF">NQ315_013913</name>
</gene>
<name>A0AAV8VRS6_9CUCU</name>
<keyword evidence="2" id="KW-1185">Reference proteome</keyword>
<feature type="non-terminal residue" evidence="1">
    <location>
        <position position="156"/>
    </location>
</feature>
<sequence>MCKGIDLTPDLRARQLLFRAVRSPRIKSILVVECADALKLARQREAELVWVQGYMEILANERVDQLACFEAKELCEEPEPILGITRGRQLGHLRIKSILVVECADALKLARQREAELVWVPGCMEIPANERVDQLARFEPKELFQGPEPVLGITRE</sequence>
<proteinExistence type="predicted"/>
<dbReference type="Proteomes" id="UP001159042">
    <property type="component" value="Unassembled WGS sequence"/>
</dbReference>